<evidence type="ECO:0000256" key="2">
    <source>
        <dbReference type="SAM" id="SignalP"/>
    </source>
</evidence>
<feature type="signal peptide" evidence="2">
    <location>
        <begin position="1"/>
        <end position="21"/>
    </location>
</feature>
<organism evidence="3 4">
    <name type="scientific">Strongyloides venezuelensis</name>
    <name type="common">Threadworm</name>
    <dbReference type="NCBI Taxonomy" id="75913"/>
    <lineage>
        <taxon>Eukaryota</taxon>
        <taxon>Metazoa</taxon>
        <taxon>Ecdysozoa</taxon>
        <taxon>Nematoda</taxon>
        <taxon>Chromadorea</taxon>
        <taxon>Rhabditida</taxon>
        <taxon>Tylenchina</taxon>
        <taxon>Panagrolaimomorpha</taxon>
        <taxon>Strongyloidoidea</taxon>
        <taxon>Strongyloididae</taxon>
        <taxon>Strongyloides</taxon>
    </lineage>
</organism>
<dbReference type="WBParaSite" id="SVE_1095500.1">
    <property type="protein sequence ID" value="SVE_1095500.1"/>
    <property type="gene ID" value="SVE_1095500"/>
</dbReference>
<protein>
    <submittedName>
        <fullName evidence="4">Uncharacterized protein</fullName>
    </submittedName>
</protein>
<feature type="chain" id="PRO_5005330241" evidence="2">
    <location>
        <begin position="22"/>
        <end position="89"/>
    </location>
</feature>
<keyword evidence="3" id="KW-1185">Reference proteome</keyword>
<reference evidence="3" key="1">
    <citation type="submission" date="2014-07" db="EMBL/GenBank/DDBJ databases">
        <authorList>
            <person name="Martin A.A"/>
            <person name="De Silva N."/>
        </authorList>
    </citation>
    <scope>NUCLEOTIDE SEQUENCE</scope>
</reference>
<evidence type="ECO:0000313" key="4">
    <source>
        <dbReference type="WBParaSite" id="SVE_1095500.1"/>
    </source>
</evidence>
<keyword evidence="2" id="KW-0732">Signal</keyword>
<feature type="compositionally biased region" description="Polar residues" evidence="1">
    <location>
        <begin position="39"/>
        <end position="57"/>
    </location>
</feature>
<dbReference type="Proteomes" id="UP000035680">
    <property type="component" value="Unassembled WGS sequence"/>
</dbReference>
<proteinExistence type="predicted"/>
<accession>A0A0K0FPA1</accession>
<reference evidence="4" key="2">
    <citation type="submission" date="2015-08" db="UniProtKB">
        <authorList>
            <consortium name="WormBaseParasite"/>
        </authorList>
    </citation>
    <scope>IDENTIFICATION</scope>
</reference>
<name>A0A0K0FPA1_STRVS</name>
<feature type="region of interest" description="Disordered" evidence="1">
    <location>
        <begin position="39"/>
        <end position="60"/>
    </location>
</feature>
<dbReference type="AlphaFoldDB" id="A0A0K0FPA1"/>
<evidence type="ECO:0000256" key="1">
    <source>
        <dbReference type="SAM" id="MobiDB-lite"/>
    </source>
</evidence>
<sequence>MYFIKYFTIFLLLAVQYSLRGDTTPAPTSVAPTLCTSGCSTKPTDFNTTQNPPTGSASRKKRSFLKNLGGNFAKQLLGNAKEKLLSKFF</sequence>
<evidence type="ECO:0000313" key="3">
    <source>
        <dbReference type="Proteomes" id="UP000035680"/>
    </source>
</evidence>